<dbReference type="GeneID" id="29905163"/>
<dbReference type="EMBL" id="CP033893">
    <property type="protein sequence ID" value="QDL35579.1"/>
    <property type="molecule type" value="Genomic_DNA"/>
</dbReference>
<protein>
    <submittedName>
        <fullName evidence="1">Cytoplasmic protein</fullName>
    </submittedName>
    <submittedName>
        <fullName evidence="2">Type II toxin-antitoxin system HigB family toxin</fullName>
    </submittedName>
</protein>
<reference evidence="2 4" key="2">
    <citation type="submission" date="2021-01" db="EMBL/GenBank/DDBJ databases">
        <title>FDA dAtabase for Regulatory Grade micrObial Sequences (FDA-ARGOS): Supporting development and validation of Infectious Disease Dx tests.</title>
        <authorList>
            <person name="Blissenbach B."/>
            <person name="Krut O."/>
            <person name="Tallon L."/>
            <person name="Sadzewicz L."/>
            <person name="Zhao X."/>
            <person name="Boylan J."/>
            <person name="Ott S."/>
            <person name="Bowen H."/>
            <person name="Vavikolanu K."/>
            <person name="Mehta A."/>
            <person name="Aluvathingal J."/>
            <person name="Nadendla S."/>
            <person name="Yan Y."/>
            <person name="Sichtig H."/>
        </authorList>
    </citation>
    <scope>NUCLEOTIDE SEQUENCE [LARGE SCALE GENOMIC DNA]</scope>
    <source>
        <strain evidence="2 4">FDAARGOS_1081</strain>
    </source>
</reference>
<keyword evidence="4" id="KW-1185">Reference proteome</keyword>
<gene>
    <name evidence="1" type="ORF">EGO53_26435</name>
    <name evidence="2" type="ORF">I6I38_01920</name>
</gene>
<dbReference type="GO" id="GO:0004519">
    <property type="term" value="F:endonuclease activity"/>
    <property type="evidence" value="ECO:0007669"/>
    <property type="project" value="InterPro"/>
</dbReference>
<accession>A0A515D591</accession>
<evidence type="ECO:0000313" key="4">
    <source>
        <dbReference type="Proteomes" id="UP000595237"/>
    </source>
</evidence>
<dbReference type="InterPro" id="IPR018669">
    <property type="entry name" value="Toxin_HigB"/>
</dbReference>
<proteinExistence type="predicted"/>
<evidence type="ECO:0000313" key="2">
    <source>
        <dbReference type="EMBL" id="QQU57715.1"/>
    </source>
</evidence>
<dbReference type="GO" id="GO:0110001">
    <property type="term" value="C:toxin-antitoxin complex"/>
    <property type="evidence" value="ECO:0007669"/>
    <property type="project" value="InterPro"/>
</dbReference>
<dbReference type="Proteomes" id="UP000317572">
    <property type="component" value="Chromosome"/>
</dbReference>
<dbReference type="Proteomes" id="UP000595237">
    <property type="component" value="Chromosome"/>
</dbReference>
<evidence type="ECO:0000313" key="3">
    <source>
        <dbReference type="Proteomes" id="UP000317572"/>
    </source>
</evidence>
<dbReference type="EMBL" id="CP068148">
    <property type="protein sequence ID" value="QQU57715.1"/>
    <property type="molecule type" value="Genomic_DNA"/>
</dbReference>
<organism evidence="1 3">
    <name type="scientific">Serratia liquefaciens</name>
    <dbReference type="NCBI Taxonomy" id="614"/>
    <lineage>
        <taxon>Bacteria</taxon>
        <taxon>Pseudomonadati</taxon>
        <taxon>Pseudomonadota</taxon>
        <taxon>Gammaproteobacteria</taxon>
        <taxon>Enterobacterales</taxon>
        <taxon>Yersiniaceae</taxon>
        <taxon>Serratia</taxon>
    </lineage>
</organism>
<dbReference type="AlphaFoldDB" id="A0A515D591"/>
<sequence length="103" mass="12299">MHIISREPFNEAAIRYPNEAASLNTIYKTLRRGTFHTPEDLKSLFPSLDRMKYKAKWWVIDVGGNHLRILFFASFDTQKIFVKQIVTHAEYDRLLQQYRRNPK</sequence>
<dbReference type="Pfam" id="PF09907">
    <property type="entry name" value="HigB_toxin"/>
    <property type="match status" value="1"/>
</dbReference>
<reference evidence="1 3" key="1">
    <citation type="submission" date="2018-11" db="EMBL/GenBank/DDBJ databases">
        <title>The first complete genome of Serratia liquefaciens isolated from metalophyte plant revel distinctness adaptive mechanisms in an extreme habitat.</title>
        <authorList>
            <person name="Caneschi W.L."/>
            <person name="Sanchez A.B."/>
            <person name="Felestrino E.B."/>
            <person name="Assis R.A.B."/>
            <person name="Lemes C.G.C."/>
            <person name="Cordeiro I.F."/>
            <person name="Fonseca N.P."/>
            <person name="Villa M."/>
            <person name="Vieira I.T."/>
            <person name="Moraes L.A."/>
            <person name="Kamino L.H.Y."/>
            <person name="do Carmo F."/>
            <person name="Garcia C.M."/>
            <person name="Almeida N.F."/>
            <person name="Silva R.S."/>
            <person name="Ferro J.A."/>
            <person name="Ferro M.I.T."/>
            <person name="Varani A.M."/>
            <person name="Ferreira R.M."/>
            <person name="dos Santos V.L."/>
            <person name="Silva U.C."/>
            <person name="Setubal J.C."/>
            <person name="Moreira L.M."/>
        </authorList>
    </citation>
    <scope>NUCLEOTIDE SEQUENCE [LARGE SCALE GENOMIC DNA]</scope>
    <source>
        <strain evidence="1 3">FG3</strain>
    </source>
</reference>
<dbReference type="RefSeq" id="WP_041415720.1">
    <property type="nucleotide sequence ID" value="NZ_CAMIQN010000002.1"/>
</dbReference>
<name>A0A515D591_SERLI</name>
<dbReference type="GO" id="GO:0003723">
    <property type="term" value="F:RNA binding"/>
    <property type="evidence" value="ECO:0007669"/>
    <property type="project" value="InterPro"/>
</dbReference>
<evidence type="ECO:0000313" key="1">
    <source>
        <dbReference type="EMBL" id="QDL35579.1"/>
    </source>
</evidence>